<dbReference type="Proteomes" id="UP000694308">
    <property type="component" value="Unassembled WGS sequence"/>
</dbReference>
<dbReference type="AlphaFoldDB" id="A0A949TXE3"/>
<gene>
    <name evidence="1" type="ORF">I6U48_29480</name>
</gene>
<name>A0A949TXE3_9CLOT</name>
<sequence>MDKKIISINENKLIEDRLELNFKDRVNYFKATVKGAISAIINDDINNIIKLKNNEEFEIKNLVISKIEFVKDAQNCVLAKVKYYASEEIT</sequence>
<evidence type="ECO:0000313" key="2">
    <source>
        <dbReference type="Proteomes" id="UP000694308"/>
    </source>
</evidence>
<organism evidence="1 2">
    <name type="scientific">Clostridium thailandense</name>
    <dbReference type="NCBI Taxonomy" id="2794346"/>
    <lineage>
        <taxon>Bacteria</taxon>
        <taxon>Bacillati</taxon>
        <taxon>Bacillota</taxon>
        <taxon>Clostridia</taxon>
        <taxon>Eubacteriales</taxon>
        <taxon>Clostridiaceae</taxon>
        <taxon>Clostridium</taxon>
    </lineage>
</organism>
<proteinExistence type="predicted"/>
<protein>
    <submittedName>
        <fullName evidence="1">Uncharacterized protein</fullName>
    </submittedName>
</protein>
<accession>A0A949TXE3</accession>
<reference evidence="1" key="1">
    <citation type="submission" date="2020-12" db="EMBL/GenBank/DDBJ databases">
        <title>Clostridium thailandense sp. nov., a novel acetogenic bacterium isolated from peat land soil in Thailand.</title>
        <authorList>
            <person name="Chaikitkaew S."/>
            <person name="Birkeland N.K."/>
        </authorList>
    </citation>
    <scope>NUCLEOTIDE SEQUENCE</scope>
    <source>
        <strain evidence="1">PL3</strain>
    </source>
</reference>
<evidence type="ECO:0000313" key="1">
    <source>
        <dbReference type="EMBL" id="MBV7277002.1"/>
    </source>
</evidence>
<dbReference type="EMBL" id="JAEEGC010000258">
    <property type="protein sequence ID" value="MBV7277002.1"/>
    <property type="molecule type" value="Genomic_DNA"/>
</dbReference>
<keyword evidence="2" id="KW-1185">Reference proteome</keyword>
<dbReference type="RefSeq" id="WP_218324075.1">
    <property type="nucleotide sequence ID" value="NZ_JAEEGC010000258.1"/>
</dbReference>
<comment type="caution">
    <text evidence="1">The sequence shown here is derived from an EMBL/GenBank/DDBJ whole genome shotgun (WGS) entry which is preliminary data.</text>
</comment>